<accession>A0A0A8YR70</accession>
<protein>
    <submittedName>
        <fullName evidence="2">Uncharacterized protein</fullName>
    </submittedName>
</protein>
<organism evidence="2">
    <name type="scientific">Arundo donax</name>
    <name type="common">Giant reed</name>
    <name type="synonym">Donax arundinaceus</name>
    <dbReference type="NCBI Taxonomy" id="35708"/>
    <lineage>
        <taxon>Eukaryota</taxon>
        <taxon>Viridiplantae</taxon>
        <taxon>Streptophyta</taxon>
        <taxon>Embryophyta</taxon>
        <taxon>Tracheophyta</taxon>
        <taxon>Spermatophyta</taxon>
        <taxon>Magnoliopsida</taxon>
        <taxon>Liliopsida</taxon>
        <taxon>Poales</taxon>
        <taxon>Poaceae</taxon>
        <taxon>PACMAD clade</taxon>
        <taxon>Arundinoideae</taxon>
        <taxon>Arundineae</taxon>
        <taxon>Arundo</taxon>
    </lineage>
</organism>
<keyword evidence="1" id="KW-0812">Transmembrane</keyword>
<proteinExistence type="predicted"/>
<name>A0A0A8YR70_ARUDO</name>
<keyword evidence="1" id="KW-0472">Membrane</keyword>
<evidence type="ECO:0000313" key="2">
    <source>
        <dbReference type="EMBL" id="JAD24882.1"/>
    </source>
</evidence>
<sequence length="26" mass="3320">MPVIYRVYWKLLLVLTLFCFLRCYHE</sequence>
<reference evidence="2" key="1">
    <citation type="submission" date="2014-09" db="EMBL/GenBank/DDBJ databases">
        <authorList>
            <person name="Magalhaes I.L.F."/>
            <person name="Oliveira U."/>
            <person name="Santos F.R."/>
            <person name="Vidigal T.H.D.A."/>
            <person name="Brescovit A.D."/>
            <person name="Santos A.J."/>
        </authorList>
    </citation>
    <scope>NUCLEOTIDE SEQUENCE</scope>
    <source>
        <tissue evidence="2">Shoot tissue taken approximately 20 cm above the soil surface</tissue>
    </source>
</reference>
<evidence type="ECO:0000256" key="1">
    <source>
        <dbReference type="SAM" id="Phobius"/>
    </source>
</evidence>
<keyword evidence="1" id="KW-1133">Transmembrane helix</keyword>
<feature type="transmembrane region" description="Helical" evidence="1">
    <location>
        <begin position="6"/>
        <end position="24"/>
    </location>
</feature>
<dbReference type="AlphaFoldDB" id="A0A0A8YR70"/>
<dbReference type="EMBL" id="GBRH01273013">
    <property type="protein sequence ID" value="JAD24882.1"/>
    <property type="molecule type" value="Transcribed_RNA"/>
</dbReference>
<reference evidence="2" key="2">
    <citation type="journal article" date="2015" name="Data Brief">
        <title>Shoot transcriptome of the giant reed, Arundo donax.</title>
        <authorList>
            <person name="Barrero R.A."/>
            <person name="Guerrero F.D."/>
            <person name="Moolhuijzen P."/>
            <person name="Goolsby J.A."/>
            <person name="Tidwell J."/>
            <person name="Bellgard S.E."/>
            <person name="Bellgard M.I."/>
        </authorList>
    </citation>
    <scope>NUCLEOTIDE SEQUENCE</scope>
    <source>
        <tissue evidence="2">Shoot tissue taken approximately 20 cm above the soil surface</tissue>
    </source>
</reference>